<reference evidence="1" key="1">
    <citation type="journal article" date="2014" name="Int. J. Syst. Evol. Microbiol.">
        <title>Complete genome sequence of Corynebacterium casei LMG S-19264T (=DSM 44701T), isolated from a smear-ripened cheese.</title>
        <authorList>
            <consortium name="US DOE Joint Genome Institute (JGI-PGF)"/>
            <person name="Walter F."/>
            <person name="Albersmeier A."/>
            <person name="Kalinowski J."/>
            <person name="Ruckert C."/>
        </authorList>
    </citation>
    <scope>NUCLEOTIDE SEQUENCE</scope>
    <source>
        <strain evidence="1">JCM 4784</strain>
    </source>
</reference>
<comment type="caution">
    <text evidence="1">The sequence shown here is derived from an EMBL/GenBank/DDBJ whole genome shotgun (WGS) entry which is preliminary data.</text>
</comment>
<dbReference type="Proteomes" id="UP000608024">
    <property type="component" value="Unassembled WGS sequence"/>
</dbReference>
<protein>
    <submittedName>
        <fullName evidence="1">Uncharacterized protein</fullName>
    </submittedName>
</protein>
<reference evidence="1" key="2">
    <citation type="submission" date="2020-09" db="EMBL/GenBank/DDBJ databases">
        <authorList>
            <person name="Sun Q."/>
            <person name="Ohkuma M."/>
        </authorList>
    </citation>
    <scope>NUCLEOTIDE SEQUENCE</scope>
    <source>
        <strain evidence="1">JCM 4784</strain>
    </source>
</reference>
<name>A0A919ACP4_9ACTN</name>
<dbReference type="AlphaFoldDB" id="A0A919ACP4"/>
<sequence length="89" mass="8898">MADVAASASRISSARCDGESFWGRDPLSTRLAAGAGPAEADVAWTVTPSSAAAAVTAPMAVARVRVERLRGVGDVLNTDSFCATAGCAA</sequence>
<evidence type="ECO:0000313" key="1">
    <source>
        <dbReference type="EMBL" id="GHE95430.1"/>
    </source>
</evidence>
<gene>
    <name evidence="1" type="ORF">GCM10018785_70780</name>
</gene>
<proteinExistence type="predicted"/>
<accession>A0A919ACP4</accession>
<keyword evidence="2" id="KW-1185">Reference proteome</keyword>
<dbReference type="EMBL" id="BNBT01000206">
    <property type="protein sequence ID" value="GHE95430.1"/>
    <property type="molecule type" value="Genomic_DNA"/>
</dbReference>
<evidence type="ECO:0000313" key="2">
    <source>
        <dbReference type="Proteomes" id="UP000608024"/>
    </source>
</evidence>
<organism evidence="1 2">
    <name type="scientific">Streptomyces longispororuber</name>
    <dbReference type="NCBI Taxonomy" id="68230"/>
    <lineage>
        <taxon>Bacteria</taxon>
        <taxon>Bacillati</taxon>
        <taxon>Actinomycetota</taxon>
        <taxon>Actinomycetes</taxon>
        <taxon>Kitasatosporales</taxon>
        <taxon>Streptomycetaceae</taxon>
        <taxon>Streptomyces</taxon>
    </lineage>
</organism>